<dbReference type="GO" id="GO:0015920">
    <property type="term" value="P:lipopolysaccharide transport"/>
    <property type="evidence" value="ECO:0007669"/>
    <property type="project" value="InterPro"/>
</dbReference>
<dbReference type="Pfam" id="PF03968">
    <property type="entry name" value="LptD_N"/>
    <property type="match status" value="1"/>
</dbReference>
<dbReference type="PANTHER" id="PTHR30189:SF1">
    <property type="entry name" value="LPS-ASSEMBLY PROTEIN LPTD"/>
    <property type="match status" value="1"/>
</dbReference>
<reference evidence="7 8" key="1">
    <citation type="submission" date="2017-03" db="EMBL/GenBank/DDBJ databases">
        <title>Comparative genomics of honeybee gut symbionts reveal geographically distinct and subgroup specific antibiotic resistance.</title>
        <authorList>
            <person name="Ludvigsen J."/>
            <person name="Porcellato D."/>
            <person name="Labee-Lund T.M."/>
            <person name="Amdam G.V."/>
            <person name="Rudi K."/>
        </authorList>
    </citation>
    <scope>NUCLEOTIDE SEQUENCE [LARGE SCALE GENOMIC DNA]</scope>
    <source>
        <strain evidence="7 8">A-4-12</strain>
    </source>
</reference>
<comment type="caution">
    <text evidence="7">The sequence shown here is derived from an EMBL/GenBank/DDBJ whole genome shotgun (WGS) entry which is preliminary data.</text>
</comment>
<accession>A0A242NUX9</accession>
<comment type="similarity">
    <text evidence="4">Belongs to the LptD family.</text>
</comment>
<evidence type="ECO:0000259" key="6">
    <source>
        <dbReference type="Pfam" id="PF04453"/>
    </source>
</evidence>
<evidence type="ECO:0000256" key="4">
    <source>
        <dbReference type="HAMAP-Rule" id="MF_01411"/>
    </source>
</evidence>
<feature type="signal peptide" evidence="4">
    <location>
        <begin position="1"/>
        <end position="26"/>
    </location>
</feature>
<evidence type="ECO:0000259" key="5">
    <source>
        <dbReference type="Pfam" id="PF03968"/>
    </source>
</evidence>
<dbReference type="InterPro" id="IPR007543">
    <property type="entry name" value="LptD_C"/>
</dbReference>
<sequence length="792" mass="91814" precursor="true">MKKLSLSLIAIAVTFSLYNYNSPSYAIGLPKNDTNNPKCLINVPKFERPIVNGDINTLPVNAESNEFEAIYPDLAIYSGDVYVEQGNRTVLADKVTIDSKDTNNRMAILDGNITYQDNLIKMKGDHAAINLNNNNSDMHPSEYHLVDRLGRGKADEMKLEKNRYIILKNGSFTSCPVDDSTWNIKGTTIIHDNEEQLLEAWNAVFSIGKVPVLYSPYLQLPTGNKRRSGLLIPIFGYDSIDGVDFALPFYWNIAPNYDATLTPRVLQHRGIQLQTEFRYLNQLGLGTIAFDWLQHDKKYQEDRKTLLNGNNYDDNNNRWLFHWKNDELINYNWRLYTDVTRVSDNQYLTDLSSKYASQTAGYLTQFYKLAYNDKNWDVALGYKHFQPFYYNYIYQTQPQLDINYYNYDLGALKFKTFSQVSHFINSAKNQPNAWRAHIEPTLNYTVTNSWASLATETSFMATHYKQQNLKRYNKLNYSLNKKLESNVNRFIPKFGMDGKVIFERDIEFKNGYIQTLEPRIKYTYIPYRDQSNIDNYDSSYLQTDYVGLFRDLAYSGLDRIASTNKLATGVTTRVYDSNKIEKFNLSLGQITYFTKSKTSEHNNELDKNSDTGSITWATDNFWRISNNIVFRSGIQYDTRIDTIALANTTFEYRPNSDKLMQLSYRYANHNYITTVDDRYKYSSEKRYKQDLSQAGIMASWPLSATVSAVGSYYFDMKQNQTADSFVGLHYSDCCWGVTMQYGRKLTDWDDKTHVSKYKNKLSINFELQGLGNNSDYKAKMLDFGKLPYTSIF</sequence>
<feature type="domain" description="Organic solvent tolerance-like N-terminal" evidence="5">
    <location>
        <begin position="63"/>
        <end position="196"/>
    </location>
</feature>
<keyword evidence="2 4" id="KW-0472">Membrane</keyword>
<dbReference type="Pfam" id="PF04453">
    <property type="entry name" value="LptD"/>
    <property type="match status" value="1"/>
</dbReference>
<comment type="subunit">
    <text evidence="4">Component of the lipopolysaccharide transport and assembly complex. Interacts with LptE and LptA.</text>
</comment>
<dbReference type="InterPro" id="IPR005653">
    <property type="entry name" value="OstA-like_N"/>
</dbReference>
<comment type="caution">
    <text evidence="4">Lacks conserved residue(s) required for the propagation of feature annotation.</text>
</comment>
<dbReference type="EMBL" id="NASK01000090">
    <property type="protein sequence ID" value="OTQ50050.1"/>
    <property type="molecule type" value="Genomic_DNA"/>
</dbReference>
<dbReference type="GO" id="GO:0043165">
    <property type="term" value="P:Gram-negative-bacterium-type cell outer membrane assembly"/>
    <property type="evidence" value="ECO:0007669"/>
    <property type="project" value="UniProtKB-UniRule"/>
</dbReference>
<dbReference type="Proteomes" id="UP000194968">
    <property type="component" value="Unassembled WGS sequence"/>
</dbReference>
<feature type="chain" id="PRO_5013409362" description="LPS-assembly protein LptD" evidence="4">
    <location>
        <begin position="27"/>
        <end position="792"/>
    </location>
</feature>
<keyword evidence="3 4" id="KW-0998">Cell outer membrane</keyword>
<dbReference type="NCBIfam" id="NF002997">
    <property type="entry name" value="PRK03761.1"/>
    <property type="match status" value="1"/>
</dbReference>
<dbReference type="InterPro" id="IPR050218">
    <property type="entry name" value="LptD"/>
</dbReference>
<evidence type="ECO:0000256" key="3">
    <source>
        <dbReference type="ARBA" id="ARBA00023237"/>
    </source>
</evidence>
<name>A0A242NUX9_9GAMM</name>
<dbReference type="InterPro" id="IPR020889">
    <property type="entry name" value="LipoPS_assembly_LptD"/>
</dbReference>
<dbReference type="Gene3D" id="2.60.450.10">
    <property type="entry name" value="Lipopolysaccharide (LPS) transport protein A like domain"/>
    <property type="match status" value="1"/>
</dbReference>
<dbReference type="OrthoDB" id="9760225at2"/>
<dbReference type="RefSeq" id="WP_086320398.1">
    <property type="nucleotide sequence ID" value="NZ_NASK01000090.1"/>
</dbReference>
<dbReference type="GO" id="GO:1990351">
    <property type="term" value="C:transporter complex"/>
    <property type="evidence" value="ECO:0007669"/>
    <property type="project" value="TreeGrafter"/>
</dbReference>
<evidence type="ECO:0000313" key="7">
    <source>
        <dbReference type="EMBL" id="OTQ50050.1"/>
    </source>
</evidence>
<dbReference type="PANTHER" id="PTHR30189">
    <property type="entry name" value="LPS-ASSEMBLY PROTEIN"/>
    <property type="match status" value="1"/>
</dbReference>
<dbReference type="GO" id="GO:0009279">
    <property type="term" value="C:cell outer membrane"/>
    <property type="evidence" value="ECO:0007669"/>
    <property type="project" value="UniProtKB-SubCell"/>
</dbReference>
<evidence type="ECO:0000256" key="2">
    <source>
        <dbReference type="ARBA" id="ARBA00023136"/>
    </source>
</evidence>
<keyword evidence="1 4" id="KW-0732">Signal</keyword>
<comment type="subcellular location">
    <subcellularLocation>
        <location evidence="4">Cell outer membrane</location>
    </subcellularLocation>
</comment>
<organism evidence="7 8">
    <name type="scientific">Gilliamella apis</name>
    <dbReference type="NCBI Taxonomy" id="1970738"/>
    <lineage>
        <taxon>Bacteria</taxon>
        <taxon>Pseudomonadati</taxon>
        <taxon>Pseudomonadota</taxon>
        <taxon>Gammaproteobacteria</taxon>
        <taxon>Orbales</taxon>
        <taxon>Orbaceae</taxon>
        <taxon>Gilliamella</taxon>
    </lineage>
</organism>
<proteinExistence type="inferred from homology"/>
<dbReference type="AlphaFoldDB" id="A0A242NUX9"/>
<protein>
    <recommendedName>
        <fullName evidence="4">LPS-assembly protein LptD</fullName>
    </recommendedName>
</protein>
<feature type="domain" description="LptD C-terminal" evidence="6">
    <location>
        <begin position="316"/>
        <end position="703"/>
    </location>
</feature>
<dbReference type="HAMAP" id="MF_01411">
    <property type="entry name" value="LPS_assembly_LptD"/>
    <property type="match status" value="1"/>
</dbReference>
<evidence type="ECO:0000313" key="8">
    <source>
        <dbReference type="Proteomes" id="UP000194968"/>
    </source>
</evidence>
<evidence type="ECO:0000256" key="1">
    <source>
        <dbReference type="ARBA" id="ARBA00022729"/>
    </source>
</evidence>
<comment type="function">
    <text evidence="4">Together with LptE, is involved in the assembly of lipopolysaccharide (LPS) at the surface of the outer membrane.</text>
</comment>
<gene>
    <name evidence="4" type="primary">lptD</name>
    <name evidence="7" type="ORF">B6D06_05060</name>
</gene>